<dbReference type="Proteomes" id="UP000245488">
    <property type="component" value="Chromosome"/>
</dbReference>
<dbReference type="EMBL" id="NXNG01000001">
    <property type="protein sequence ID" value="PWT28914.1"/>
    <property type="molecule type" value="Genomic_DNA"/>
</dbReference>
<reference evidence="1 2" key="1">
    <citation type="submission" date="2017-09" db="EMBL/GenBank/DDBJ databases">
        <title>High-quality draft genome sequence of Butyrivibrio fibrisolvens INBov1, isolated from cow rumen.</title>
        <authorList>
            <person name="Rodriguez Hernaez J."/>
            <person name="Rivarola M."/>
            <person name="Paniego N."/>
            <person name="Cravero S."/>
            <person name="Ceron Cucchi M."/>
            <person name="Martinez M.C."/>
        </authorList>
    </citation>
    <scope>NUCLEOTIDE SEQUENCE [LARGE SCALE GENOMIC DNA]</scope>
    <source>
        <strain evidence="1 2">INBov1</strain>
    </source>
</reference>
<proteinExistence type="predicted"/>
<name>A0A317G4C4_BUTFI</name>
<keyword evidence="2" id="KW-1185">Reference proteome</keyword>
<organism evidence="1 2">
    <name type="scientific">Butyrivibrio fibrisolvens</name>
    <dbReference type="NCBI Taxonomy" id="831"/>
    <lineage>
        <taxon>Bacteria</taxon>
        <taxon>Bacillati</taxon>
        <taxon>Bacillota</taxon>
        <taxon>Clostridia</taxon>
        <taxon>Lachnospirales</taxon>
        <taxon>Lachnospiraceae</taxon>
        <taxon>Butyrivibrio</taxon>
    </lineage>
</organism>
<sequence>MAQHYSFRVPWHDNGWNGSVCTEPSENYSCMRLKGINQSRDEELENEHSGCAIRAKTYDDIRHEVSKCIEVYKKSRD</sequence>
<evidence type="ECO:0000313" key="2">
    <source>
        <dbReference type="Proteomes" id="UP000245488"/>
    </source>
</evidence>
<evidence type="ECO:0000313" key="1">
    <source>
        <dbReference type="EMBL" id="PWT28914.1"/>
    </source>
</evidence>
<dbReference type="AlphaFoldDB" id="A0A317G4C4"/>
<comment type="caution">
    <text evidence="1">The sequence shown here is derived from an EMBL/GenBank/DDBJ whole genome shotgun (WGS) entry which is preliminary data.</text>
</comment>
<accession>A0A317G4C4</accession>
<dbReference type="RefSeq" id="WP_110073956.1">
    <property type="nucleotide sequence ID" value="NZ_CM009896.1"/>
</dbReference>
<protein>
    <submittedName>
        <fullName evidence="1">Uncharacterized protein</fullName>
    </submittedName>
</protein>
<gene>
    <name evidence="1" type="ORF">CPT75_18235</name>
</gene>